<evidence type="ECO:0008006" key="3">
    <source>
        <dbReference type="Google" id="ProtNLM"/>
    </source>
</evidence>
<name>A0A098C2Z2_9BACT</name>
<dbReference type="AlphaFoldDB" id="A0A098C2Z2"/>
<dbReference type="InterPro" id="IPR021272">
    <property type="entry name" value="DUF2851"/>
</dbReference>
<accession>A0A098C2Z2</accession>
<proteinExistence type="predicted"/>
<keyword evidence="2" id="KW-1185">Reference proteome</keyword>
<organism evidence="1 2">
    <name type="scientific">Fermentimonas caenicola</name>
    <dbReference type="NCBI Taxonomy" id="1562970"/>
    <lineage>
        <taxon>Bacteria</taxon>
        <taxon>Pseudomonadati</taxon>
        <taxon>Bacteroidota</taxon>
        <taxon>Bacteroidia</taxon>
        <taxon>Bacteroidales</taxon>
        <taxon>Dysgonomonadaceae</taxon>
        <taxon>Fermentimonas</taxon>
    </lineage>
</organism>
<dbReference type="STRING" id="1562970.ING2E5B_2072"/>
<dbReference type="Pfam" id="PF11013">
    <property type="entry name" value="DUF2851"/>
    <property type="match status" value="1"/>
</dbReference>
<sequence>MANTEHLLHYIWKNRLYNPESLKTAKGNLIEVIDPGLHNEDAGPDFFNAKIKINNTIWAGNVEIHLTSNDWYKHGHHRDEAYNSVILHISEVVNGVIVNEMGQELPQCEIKIPDTVRKSSDYLLFSRCKIPCWDFLASLSPLKLNAWLTYLAVERLERKTSDVNRLLNRFNNSWDDVFYIMLSRNFGFGINSDEFERLALSLPLNIIQKHGDSLFQIEALMFGQAGMLENCSNNDDFDDYYLELKREYDFLKRKYKLICPDNTHMRKLRVRPGSFPEIRIAQLAALLQKSGRLFSTFLQKEKYDQMIAHFVTETSEYWQTHYSFNKVSGRSSKILGKSSLDILIINTVVPILFTYGRKTLQERYCNLAEDLLESIGAENNSIIREFSRAGIIPKNAMDSQALIQLKKEYCDKRKCLYCRIGHKLLSSNQQ</sequence>
<evidence type="ECO:0000313" key="2">
    <source>
        <dbReference type="Proteomes" id="UP000032417"/>
    </source>
</evidence>
<dbReference type="OrthoDB" id="1005072at2"/>
<evidence type="ECO:0000313" key="1">
    <source>
        <dbReference type="EMBL" id="CEA16801.1"/>
    </source>
</evidence>
<gene>
    <name evidence="1" type="ORF">ING2E5B_2072</name>
</gene>
<dbReference type="HOGENOM" id="CLU_044582_0_0_10"/>
<protein>
    <recommendedName>
        <fullName evidence="3">DUF2851 domain-containing protein</fullName>
    </recommendedName>
</protein>
<dbReference type="PATRIC" id="fig|1562970.3.peg.2047"/>
<dbReference type="Proteomes" id="UP000032417">
    <property type="component" value="Chromosome 1"/>
</dbReference>
<dbReference type="KEGG" id="pbt:ING2E5B_2072"/>
<reference evidence="1 2" key="1">
    <citation type="submission" date="2014-08" db="EMBL/GenBank/DDBJ databases">
        <authorList>
            <person name="Wibberg D."/>
        </authorList>
    </citation>
    <scope>NUCLEOTIDE SEQUENCE [LARGE SCALE GENOMIC DNA]</scope>
    <source>
        <strain evidence="2">ING2-E5B</strain>
    </source>
</reference>
<dbReference type="EMBL" id="LN515532">
    <property type="protein sequence ID" value="CEA16801.1"/>
    <property type="molecule type" value="Genomic_DNA"/>
</dbReference>